<reference evidence="3 4" key="1">
    <citation type="submission" date="2020-08" db="EMBL/GenBank/DDBJ databases">
        <authorList>
            <person name="Hejnol A."/>
        </authorList>
    </citation>
    <scope>NUCLEOTIDE SEQUENCE [LARGE SCALE GENOMIC DNA]</scope>
</reference>
<dbReference type="EMBL" id="CAJFCJ010000014">
    <property type="protein sequence ID" value="CAD5121579.1"/>
    <property type="molecule type" value="Genomic_DNA"/>
</dbReference>
<feature type="region of interest" description="Disordered" evidence="2">
    <location>
        <begin position="647"/>
        <end position="688"/>
    </location>
</feature>
<sequence length="821" mass="94313">MSTGLGLSTLREEEDEMEWSSGEEEYVESEYEADEDEYEQPNEEDDDNDGDYEEKMSTWRNKPNQFDNLCDGVVQAITMVHSALTETLLMKDKLLEHHLPPNVLVELSLTSTKLYRSVSDMNTPVYELIRLVRLYSTPWEEKSAALKKLHEDYDRKARQLDVAVKRLQMVDAQALRMARERRILNWEKLFSKISCSKGHGRRWKFLIDSFKKRVKEGPESFQDYVNTLDQDDQEDSEDEENAILEAAAERIITPSEDKQSTGKLDSETFTDKNDSETETERDGESAKVQSDKEKSPVPEKVVYFKPETKDACVYTNEPVYDRKLHIRLYKPQDITQSQLKSVVTYGSQYFKTGILDVPISPEPTEDAAEQQPPPLRRPGRGRLIGSKNTNGVQRPTAAKKDKKNSKRHFEECILLVNEEHGVTWVDGRKEEKSSFKDNIRIALHHGENEDMFALATVEIEELEKLELPSVFLRPDIGDDPDLSNPSTSTFVSYQQEEKKRLEKVHIEEEVENFEPMNYPLYSIHTGLADAMHMPCGQQPLLFFWVKREIPKTVHKLTESETVEEIVYDVTGFDMSKVSKEDLHRDTDSVALSAPRFTPEPVEETVSKNEYEKMKENYEEKFLQLQEEYEGRLEHLVNSLNNLNNEVNKPSKTEDVRTAVRTPSPKIKTTLQGPKPPNIPQSTSPIEDVPKPRRKILKTAPQYGSNLPKSFFERLALFQDLSERHKKELQEEQLNSQFTANEQKLAAEFKLHKPGSNDLNENLQDVTLPAVFQAMRGSSIYNPRASKYFHPTGSKGLRLTQPPSMVQLPPLPKGVCSNELCT</sequence>
<accession>A0A7I8VZC4</accession>
<feature type="compositionally biased region" description="Basic and acidic residues" evidence="2">
    <location>
        <begin position="648"/>
        <end position="657"/>
    </location>
</feature>
<dbReference type="OrthoDB" id="2157345at2759"/>
<comment type="caution">
    <text evidence="3">The sequence shown here is derived from an EMBL/GenBank/DDBJ whole genome shotgun (WGS) entry which is preliminary data.</text>
</comment>
<keyword evidence="1" id="KW-0175">Coiled coil</keyword>
<feature type="coiled-coil region" evidence="1">
    <location>
        <begin position="607"/>
        <end position="645"/>
    </location>
</feature>
<dbReference type="Proteomes" id="UP000549394">
    <property type="component" value="Unassembled WGS sequence"/>
</dbReference>
<feature type="region of interest" description="Disordered" evidence="2">
    <location>
        <begin position="1"/>
        <end position="56"/>
    </location>
</feature>
<name>A0A7I8VZC4_9ANNE</name>
<organism evidence="3 4">
    <name type="scientific">Dimorphilus gyrociliatus</name>
    <dbReference type="NCBI Taxonomy" id="2664684"/>
    <lineage>
        <taxon>Eukaryota</taxon>
        <taxon>Metazoa</taxon>
        <taxon>Spiralia</taxon>
        <taxon>Lophotrochozoa</taxon>
        <taxon>Annelida</taxon>
        <taxon>Polychaeta</taxon>
        <taxon>Polychaeta incertae sedis</taxon>
        <taxon>Dinophilidae</taxon>
        <taxon>Dimorphilus</taxon>
    </lineage>
</organism>
<gene>
    <name evidence="3" type="ORF">DGYR_LOCUS9514</name>
</gene>
<feature type="compositionally biased region" description="Acidic residues" evidence="2">
    <location>
        <begin position="12"/>
        <end position="52"/>
    </location>
</feature>
<evidence type="ECO:0000256" key="1">
    <source>
        <dbReference type="SAM" id="Coils"/>
    </source>
</evidence>
<evidence type="ECO:0000313" key="4">
    <source>
        <dbReference type="Proteomes" id="UP000549394"/>
    </source>
</evidence>
<keyword evidence="4" id="KW-1185">Reference proteome</keyword>
<feature type="region of interest" description="Disordered" evidence="2">
    <location>
        <begin position="358"/>
        <end position="405"/>
    </location>
</feature>
<evidence type="ECO:0000256" key="2">
    <source>
        <dbReference type="SAM" id="MobiDB-lite"/>
    </source>
</evidence>
<feature type="region of interest" description="Disordered" evidence="2">
    <location>
        <begin position="248"/>
        <end position="297"/>
    </location>
</feature>
<proteinExistence type="predicted"/>
<dbReference type="AlphaFoldDB" id="A0A7I8VZC4"/>
<protein>
    <submittedName>
        <fullName evidence="3">DgyrCDS10077</fullName>
    </submittedName>
</protein>
<feature type="compositionally biased region" description="Basic and acidic residues" evidence="2">
    <location>
        <begin position="255"/>
        <end position="297"/>
    </location>
</feature>
<evidence type="ECO:0000313" key="3">
    <source>
        <dbReference type="EMBL" id="CAD5121579.1"/>
    </source>
</evidence>